<protein>
    <submittedName>
        <fullName evidence="3">Uncharacterized protein</fullName>
    </submittedName>
</protein>
<gene>
    <name evidence="3" type="ORF">D0Z07_2276</name>
</gene>
<feature type="compositionally biased region" description="Acidic residues" evidence="2">
    <location>
        <begin position="52"/>
        <end position="62"/>
    </location>
</feature>
<keyword evidence="1" id="KW-0175">Coiled coil</keyword>
<evidence type="ECO:0000313" key="3">
    <source>
        <dbReference type="EMBL" id="KAG0651186.1"/>
    </source>
</evidence>
<reference evidence="3" key="1">
    <citation type="submission" date="2019-07" db="EMBL/GenBank/DDBJ databases">
        <title>Hyphodiscus hymeniophilus genome sequencing and assembly.</title>
        <authorList>
            <person name="Kramer G."/>
            <person name="Nodwell J."/>
        </authorList>
    </citation>
    <scope>NUCLEOTIDE SEQUENCE</scope>
    <source>
        <strain evidence="3">ATCC 34498</strain>
    </source>
</reference>
<keyword evidence="4" id="KW-1185">Reference proteome</keyword>
<dbReference type="Proteomes" id="UP000785200">
    <property type="component" value="Unassembled WGS sequence"/>
</dbReference>
<proteinExistence type="predicted"/>
<evidence type="ECO:0000313" key="4">
    <source>
        <dbReference type="Proteomes" id="UP000785200"/>
    </source>
</evidence>
<feature type="coiled-coil region" evidence="1">
    <location>
        <begin position="234"/>
        <end position="261"/>
    </location>
</feature>
<evidence type="ECO:0000256" key="1">
    <source>
        <dbReference type="SAM" id="Coils"/>
    </source>
</evidence>
<evidence type="ECO:0000256" key="2">
    <source>
        <dbReference type="SAM" id="MobiDB-lite"/>
    </source>
</evidence>
<comment type="caution">
    <text evidence="3">The sequence shown here is derived from an EMBL/GenBank/DDBJ whole genome shotgun (WGS) entry which is preliminary data.</text>
</comment>
<name>A0A9P6VMN6_9HELO</name>
<dbReference type="AlphaFoldDB" id="A0A9P6VMN6"/>
<organism evidence="3 4">
    <name type="scientific">Hyphodiscus hymeniophilus</name>
    <dbReference type="NCBI Taxonomy" id="353542"/>
    <lineage>
        <taxon>Eukaryota</taxon>
        <taxon>Fungi</taxon>
        <taxon>Dikarya</taxon>
        <taxon>Ascomycota</taxon>
        <taxon>Pezizomycotina</taxon>
        <taxon>Leotiomycetes</taxon>
        <taxon>Helotiales</taxon>
        <taxon>Hyphodiscaceae</taxon>
        <taxon>Hyphodiscus</taxon>
    </lineage>
</organism>
<accession>A0A9P6VMN6</accession>
<sequence>MPGNSERLGHNFEIISVKDEAPGAKLGLEVPVPVNDLPFFRSEFPRLAANTVEEDGDSEFNEEQLSGTSSSRSRGYFGNQNIFELIQSDNRYGEVGLDPLMYRGSSIFSLKSEAMDPFNAMALPITPREQVLLRYYCESPPLNRSTRADIQLVTDHTQVDTPLIPYCQAWTDLNTANDLWQKPHFPALELPLSLKPKSFEHPRLANFSAVDSASTRDSFSLSPAYVFQPSTPSAHAARSAIDKLLIEIRDLAEELVETRRLLNSFNRPQIPTSDKIHVLERKVFAFIHTPLFKIKPLDRACAIASMIFMRSNLRDNICNFRIIDTTKLQTALQELGDLRQWGNDLRDREKLAWTVGFGAVGSTGRPERKWFKVLWKNELDMEGLKLWEDMGIDDMVGIDTLALGG</sequence>
<feature type="region of interest" description="Disordered" evidence="2">
    <location>
        <begin position="52"/>
        <end position="73"/>
    </location>
</feature>
<dbReference type="OrthoDB" id="3524623at2759"/>
<feature type="compositionally biased region" description="Polar residues" evidence="2">
    <location>
        <begin position="63"/>
        <end position="73"/>
    </location>
</feature>
<dbReference type="EMBL" id="VNKQ01000005">
    <property type="protein sequence ID" value="KAG0651186.1"/>
    <property type="molecule type" value="Genomic_DNA"/>
</dbReference>